<dbReference type="AlphaFoldDB" id="A0A0H2ZR78"/>
<sequence>MTFWNVGDEESQELRFAAVGAEGFGLYHLAGSWCLGQHRFKRDLPAEWFIPNWWVASQRGGTRIAKNLVTQRLWKRIEGGYVFAWIRDSNTPDAVRRLRKREADKKKPRGGGDLGG</sequence>
<dbReference type="HOGENOM" id="CLU_2094113_0_0_11"/>
<evidence type="ECO:0000313" key="2">
    <source>
        <dbReference type="EMBL" id="ABK64790.1"/>
    </source>
</evidence>
<dbReference type="RefSeq" id="WP_011724663.1">
    <property type="nucleotide sequence ID" value="NC_008595.1"/>
</dbReference>
<dbReference type="KEGG" id="mav:MAV_2219"/>
<evidence type="ECO:0000256" key="1">
    <source>
        <dbReference type="SAM" id="MobiDB-lite"/>
    </source>
</evidence>
<accession>A0A0H2ZR78</accession>
<feature type="region of interest" description="Disordered" evidence="1">
    <location>
        <begin position="97"/>
        <end position="116"/>
    </location>
</feature>
<gene>
    <name evidence="2" type="ordered locus">MAV_2219</name>
</gene>
<evidence type="ECO:0000313" key="3">
    <source>
        <dbReference type="Proteomes" id="UP000001574"/>
    </source>
</evidence>
<reference evidence="2 3" key="1">
    <citation type="submission" date="2006-10" db="EMBL/GenBank/DDBJ databases">
        <authorList>
            <person name="Fleischmann R.D."/>
            <person name="Dodson R.J."/>
            <person name="Haft D.H."/>
            <person name="Merkel J.S."/>
            <person name="Nelson W.C."/>
            <person name="Fraser C.M."/>
        </authorList>
    </citation>
    <scope>NUCLEOTIDE SEQUENCE [LARGE SCALE GENOMIC DNA]</scope>
    <source>
        <strain evidence="2 3">104</strain>
    </source>
</reference>
<dbReference type="EMBL" id="CP000479">
    <property type="protein sequence ID" value="ABK64790.1"/>
    <property type="molecule type" value="Genomic_DNA"/>
</dbReference>
<name>A0A0H2ZR78_MYCA1</name>
<proteinExistence type="predicted"/>
<organism evidence="2 3">
    <name type="scientific">Mycobacterium avium (strain 104)</name>
    <dbReference type="NCBI Taxonomy" id="243243"/>
    <lineage>
        <taxon>Bacteria</taxon>
        <taxon>Bacillati</taxon>
        <taxon>Actinomycetota</taxon>
        <taxon>Actinomycetes</taxon>
        <taxon>Mycobacteriales</taxon>
        <taxon>Mycobacteriaceae</taxon>
        <taxon>Mycobacterium</taxon>
        <taxon>Mycobacterium avium complex (MAC)</taxon>
    </lineage>
</organism>
<dbReference type="Proteomes" id="UP000001574">
    <property type="component" value="Chromosome"/>
</dbReference>
<protein>
    <submittedName>
        <fullName evidence="2">Uncharacterized protein</fullName>
    </submittedName>
</protein>